<feature type="domain" description="Reverse transcriptase" evidence="1">
    <location>
        <begin position="95"/>
        <end position="250"/>
    </location>
</feature>
<dbReference type="CDD" id="cd01647">
    <property type="entry name" value="RT_LTR"/>
    <property type="match status" value="1"/>
</dbReference>
<dbReference type="Gene3D" id="3.30.70.270">
    <property type="match status" value="1"/>
</dbReference>
<reference evidence="2" key="1">
    <citation type="submission" date="2021-03" db="EMBL/GenBank/DDBJ databases">
        <title>Draft genome sequence of rust myrtle Austropuccinia psidii MF-1, a brazilian biotype.</title>
        <authorList>
            <person name="Quecine M.C."/>
            <person name="Pachon D.M.R."/>
            <person name="Bonatelli M.L."/>
            <person name="Correr F.H."/>
            <person name="Franceschini L.M."/>
            <person name="Leite T.F."/>
            <person name="Margarido G.R.A."/>
            <person name="Almeida C.A."/>
            <person name="Ferrarezi J.A."/>
            <person name="Labate C.A."/>
        </authorList>
    </citation>
    <scope>NUCLEOTIDE SEQUENCE</scope>
    <source>
        <strain evidence="2">MF-1</strain>
    </source>
</reference>
<dbReference type="InterPro" id="IPR000477">
    <property type="entry name" value="RT_dom"/>
</dbReference>
<keyword evidence="3" id="KW-1185">Reference proteome</keyword>
<name>A0A9Q3FJD2_9BASI</name>
<dbReference type="Gene3D" id="3.10.10.10">
    <property type="entry name" value="HIV Type 1 Reverse Transcriptase, subunit A, domain 1"/>
    <property type="match status" value="1"/>
</dbReference>
<dbReference type="InterPro" id="IPR043502">
    <property type="entry name" value="DNA/RNA_pol_sf"/>
</dbReference>
<dbReference type="PANTHER" id="PTHR24559:SF444">
    <property type="entry name" value="REVERSE TRANSCRIPTASE DOMAIN-CONTAINING PROTEIN"/>
    <property type="match status" value="1"/>
</dbReference>
<dbReference type="EMBL" id="AVOT02044194">
    <property type="protein sequence ID" value="MBW0539557.1"/>
    <property type="molecule type" value="Genomic_DNA"/>
</dbReference>
<dbReference type="InterPro" id="IPR053134">
    <property type="entry name" value="RNA-dir_DNA_polymerase"/>
</dbReference>
<dbReference type="SUPFAM" id="SSF56672">
    <property type="entry name" value="DNA/RNA polymerases"/>
    <property type="match status" value="1"/>
</dbReference>
<evidence type="ECO:0000313" key="2">
    <source>
        <dbReference type="EMBL" id="MBW0539557.1"/>
    </source>
</evidence>
<proteinExistence type="predicted"/>
<comment type="caution">
    <text evidence="2">The sequence shown here is derived from an EMBL/GenBank/DDBJ whole genome shotgun (WGS) entry which is preliminary data.</text>
</comment>
<dbReference type="PANTHER" id="PTHR24559">
    <property type="entry name" value="TRANSPOSON TY3-I GAG-POL POLYPROTEIN"/>
    <property type="match status" value="1"/>
</dbReference>
<sequence>MKEKLIDLLHKDKSSFETDKEPLGDIIGHEVEIILNVEKPYLPLSRRQAYPASPRAGEFLEVHIEELMELRVKRKVGHNEQIETPTPVIIAWNNGKSRILGDFRALNTYTITNRYPISRIHKTLTQLSQAKFITAMYSLQGFHKNFLTENYKKLWRIIVHCGIYEYLRIPFGAKNASFHYQRMMNTIFPEEFSEGWLIICIDYIIFFSETCENHLKRLERLLQKIVQVAIKHFLKKCHFEYSELKVQGHIVSRLGLGIDKKSREVLLK</sequence>
<organism evidence="2 3">
    <name type="scientific">Austropuccinia psidii MF-1</name>
    <dbReference type="NCBI Taxonomy" id="1389203"/>
    <lineage>
        <taxon>Eukaryota</taxon>
        <taxon>Fungi</taxon>
        <taxon>Dikarya</taxon>
        <taxon>Basidiomycota</taxon>
        <taxon>Pucciniomycotina</taxon>
        <taxon>Pucciniomycetes</taxon>
        <taxon>Pucciniales</taxon>
        <taxon>Sphaerophragmiaceae</taxon>
        <taxon>Austropuccinia</taxon>
    </lineage>
</organism>
<dbReference type="Proteomes" id="UP000765509">
    <property type="component" value="Unassembled WGS sequence"/>
</dbReference>
<dbReference type="AlphaFoldDB" id="A0A9Q3FJD2"/>
<evidence type="ECO:0000259" key="1">
    <source>
        <dbReference type="Pfam" id="PF00078"/>
    </source>
</evidence>
<dbReference type="InterPro" id="IPR043128">
    <property type="entry name" value="Rev_trsase/Diguanyl_cyclase"/>
</dbReference>
<evidence type="ECO:0000313" key="3">
    <source>
        <dbReference type="Proteomes" id="UP000765509"/>
    </source>
</evidence>
<dbReference type="Pfam" id="PF00078">
    <property type="entry name" value="RVT_1"/>
    <property type="match status" value="1"/>
</dbReference>
<accession>A0A9Q3FJD2</accession>
<protein>
    <recommendedName>
        <fullName evidence="1">Reverse transcriptase domain-containing protein</fullName>
    </recommendedName>
</protein>
<gene>
    <name evidence="2" type="ORF">O181_079272</name>
</gene>